<reference evidence="2 3" key="1">
    <citation type="submission" date="2016-10" db="EMBL/GenBank/DDBJ databases">
        <title>Genome sequence of the basidiomycete white-rot fungus Trametes pubescens.</title>
        <authorList>
            <person name="Makela M.R."/>
            <person name="Granchi Z."/>
            <person name="Peng M."/>
            <person name="De Vries R.P."/>
            <person name="Grigoriev I."/>
            <person name="Riley R."/>
            <person name="Hilden K."/>
        </authorList>
    </citation>
    <scope>NUCLEOTIDE SEQUENCE [LARGE SCALE GENOMIC DNA]</scope>
    <source>
        <strain evidence="2 3">FBCC735</strain>
    </source>
</reference>
<dbReference type="OrthoDB" id="2733714at2759"/>
<keyword evidence="3" id="KW-1185">Reference proteome</keyword>
<evidence type="ECO:0000313" key="2">
    <source>
        <dbReference type="EMBL" id="OJT11540.1"/>
    </source>
</evidence>
<dbReference type="STRING" id="154538.A0A1M2VVK3"/>
<dbReference type="OMA" id="LWRCASI"/>
<comment type="caution">
    <text evidence="2">The sequence shown here is derived from an EMBL/GenBank/DDBJ whole genome shotgun (WGS) entry which is preliminary data.</text>
</comment>
<sequence length="476" mass="53523">MPLTISEIGIVPSVERFVSTNYLLRHIRVLGLLMVLTLFVSIIAYILALHYGHATQFSSSEPRVGFQADSGGRDSMDIISACASTLITCVYSSVHFDVPRSYAHRLSLRQKLVARDYWLELWVKVTFWLLGIFSPEMLVLHAFYEYMIARRDVAWMREHGHADWSVTLAFAADMGALIPDGAKEGERPPHSGFGLHEALLRHHDPGALDCRALEHELADHTKADVLFKLLTTLQIARFFAGTVARWAVHLPIAPLETITCAYVACTLVYYGFWLQKPYNVNERIVVRVRPTLPRARRITPGSVMTVQDPAQPAAGEGSRWVRPLRAIWKKVCVTFWEPPMSETDRLHGSERMWQSSPYMTQGSLVAAAASVVVGLAHLACWDVEFPNSNGQVLWRYCSVLLLALPVAVFVIILGAAIIDRRWVTEVMNIMALSMIVVYCMARVVLLILLGHSFQSLPQGVYDTQSVPWLSFIPFIH</sequence>
<accession>A0A1M2VVK3</accession>
<evidence type="ECO:0000256" key="1">
    <source>
        <dbReference type="SAM" id="Phobius"/>
    </source>
</evidence>
<dbReference type="PANTHER" id="PTHR35043">
    <property type="entry name" value="TRANSCRIPTION FACTOR DOMAIN-CONTAINING PROTEIN"/>
    <property type="match status" value="1"/>
</dbReference>
<keyword evidence="1" id="KW-1133">Transmembrane helix</keyword>
<dbReference type="Proteomes" id="UP000184267">
    <property type="component" value="Unassembled WGS sequence"/>
</dbReference>
<keyword evidence="1" id="KW-0812">Transmembrane</keyword>
<feature type="transmembrane region" description="Helical" evidence="1">
    <location>
        <begin position="362"/>
        <end position="381"/>
    </location>
</feature>
<name>A0A1M2VVK3_TRAPU</name>
<keyword evidence="1" id="KW-0472">Membrane</keyword>
<feature type="transmembrane region" description="Helical" evidence="1">
    <location>
        <begin position="429"/>
        <end position="449"/>
    </location>
</feature>
<dbReference type="EMBL" id="MNAD01000628">
    <property type="protein sequence ID" value="OJT11540.1"/>
    <property type="molecule type" value="Genomic_DNA"/>
</dbReference>
<proteinExistence type="predicted"/>
<feature type="transmembrane region" description="Helical" evidence="1">
    <location>
        <begin position="393"/>
        <end position="417"/>
    </location>
</feature>
<feature type="transmembrane region" description="Helical" evidence="1">
    <location>
        <begin position="29"/>
        <end position="51"/>
    </location>
</feature>
<evidence type="ECO:0000313" key="3">
    <source>
        <dbReference type="Proteomes" id="UP000184267"/>
    </source>
</evidence>
<dbReference type="PANTHER" id="PTHR35043:SF7">
    <property type="entry name" value="TRANSCRIPTION FACTOR DOMAIN-CONTAINING PROTEIN"/>
    <property type="match status" value="1"/>
</dbReference>
<dbReference type="AlphaFoldDB" id="A0A1M2VVK3"/>
<feature type="transmembrane region" description="Helical" evidence="1">
    <location>
        <begin position="125"/>
        <end position="147"/>
    </location>
</feature>
<organism evidence="2 3">
    <name type="scientific">Trametes pubescens</name>
    <name type="common">White-rot fungus</name>
    <dbReference type="NCBI Taxonomy" id="154538"/>
    <lineage>
        <taxon>Eukaryota</taxon>
        <taxon>Fungi</taxon>
        <taxon>Dikarya</taxon>
        <taxon>Basidiomycota</taxon>
        <taxon>Agaricomycotina</taxon>
        <taxon>Agaricomycetes</taxon>
        <taxon>Polyporales</taxon>
        <taxon>Polyporaceae</taxon>
        <taxon>Trametes</taxon>
    </lineage>
</organism>
<gene>
    <name evidence="2" type="ORF">TRAPUB_11958</name>
</gene>
<protein>
    <submittedName>
        <fullName evidence="2">Uncharacterized protein</fullName>
    </submittedName>
</protein>